<dbReference type="Proteomes" id="UP000521868">
    <property type="component" value="Unassembled WGS sequence"/>
</dbReference>
<feature type="domain" description="Thioredoxin" evidence="6">
    <location>
        <begin position="24"/>
        <end position="209"/>
    </location>
</feature>
<evidence type="ECO:0000259" key="6">
    <source>
        <dbReference type="PROSITE" id="PS51352"/>
    </source>
</evidence>
<evidence type="ECO:0000313" key="7">
    <source>
        <dbReference type="EMBL" id="NKE64448.1"/>
    </source>
</evidence>
<dbReference type="InterPro" id="IPR003782">
    <property type="entry name" value="SCO1/SenC"/>
</dbReference>
<feature type="disulfide bond" description="Redox-active" evidence="4">
    <location>
        <begin position="85"/>
        <end position="89"/>
    </location>
</feature>
<dbReference type="SUPFAM" id="SSF52833">
    <property type="entry name" value="Thioredoxin-like"/>
    <property type="match status" value="1"/>
</dbReference>
<keyword evidence="5" id="KW-1133">Transmembrane helix</keyword>
<feature type="binding site" evidence="3">
    <location>
        <position position="89"/>
    </location>
    <ligand>
        <name>Cu cation</name>
        <dbReference type="ChEBI" id="CHEBI:23378"/>
    </ligand>
</feature>
<dbReference type="GO" id="GO:0046872">
    <property type="term" value="F:metal ion binding"/>
    <property type="evidence" value="ECO:0007669"/>
    <property type="project" value="UniProtKB-KW"/>
</dbReference>
<dbReference type="EMBL" id="VTOX01000001">
    <property type="protein sequence ID" value="NKE64448.1"/>
    <property type="molecule type" value="Genomic_DNA"/>
</dbReference>
<evidence type="ECO:0000256" key="5">
    <source>
        <dbReference type="SAM" id="Phobius"/>
    </source>
</evidence>
<dbReference type="InterPro" id="IPR036249">
    <property type="entry name" value="Thioredoxin-like_sf"/>
</dbReference>
<evidence type="ECO:0000256" key="1">
    <source>
        <dbReference type="ARBA" id="ARBA00010996"/>
    </source>
</evidence>
<evidence type="ECO:0000256" key="3">
    <source>
        <dbReference type="PIRSR" id="PIRSR603782-1"/>
    </source>
</evidence>
<feature type="transmembrane region" description="Helical" evidence="5">
    <location>
        <begin position="244"/>
        <end position="265"/>
    </location>
</feature>
<comment type="caution">
    <text evidence="7">The sequence shown here is derived from an EMBL/GenBank/DDBJ whole genome shotgun (WGS) entry which is preliminary data.</text>
</comment>
<organism evidence="7 8">
    <name type="scientific">Ramlibacter lithotrophicus</name>
    <dbReference type="NCBI Taxonomy" id="2606681"/>
    <lineage>
        <taxon>Bacteria</taxon>
        <taxon>Pseudomonadati</taxon>
        <taxon>Pseudomonadota</taxon>
        <taxon>Betaproteobacteria</taxon>
        <taxon>Burkholderiales</taxon>
        <taxon>Comamonadaceae</taxon>
        <taxon>Ramlibacter</taxon>
    </lineage>
</organism>
<feature type="binding site" evidence="3">
    <location>
        <position position="173"/>
    </location>
    <ligand>
        <name>Cu cation</name>
        <dbReference type="ChEBI" id="CHEBI:23378"/>
    </ligand>
</feature>
<dbReference type="Gene3D" id="3.40.30.10">
    <property type="entry name" value="Glutaredoxin"/>
    <property type="match status" value="1"/>
</dbReference>
<dbReference type="RefSeq" id="WP_168105535.1">
    <property type="nucleotide sequence ID" value="NZ_VTOX01000001.1"/>
</dbReference>
<evidence type="ECO:0000256" key="4">
    <source>
        <dbReference type="PIRSR" id="PIRSR603782-2"/>
    </source>
</evidence>
<dbReference type="CDD" id="cd02968">
    <property type="entry name" value="SCO"/>
    <property type="match status" value="1"/>
</dbReference>
<keyword evidence="8" id="KW-1185">Reference proteome</keyword>
<dbReference type="InterPro" id="IPR013766">
    <property type="entry name" value="Thioredoxin_domain"/>
</dbReference>
<comment type="similarity">
    <text evidence="1">Belongs to the SCO1/2 family.</text>
</comment>
<gene>
    <name evidence="7" type="ORF">RAMLITH_01325</name>
</gene>
<keyword evidence="4" id="KW-1015">Disulfide bond</keyword>
<dbReference type="PANTHER" id="PTHR12151:SF25">
    <property type="entry name" value="LINALOOL DEHYDRATASE_ISOMERASE DOMAIN-CONTAINING PROTEIN"/>
    <property type="match status" value="1"/>
</dbReference>
<protein>
    <submittedName>
        <fullName evidence="7">SCO family protein</fullName>
    </submittedName>
</protein>
<keyword evidence="5" id="KW-0812">Transmembrane</keyword>
<keyword evidence="5" id="KW-0472">Membrane</keyword>
<dbReference type="AlphaFoldDB" id="A0A7X6I4L8"/>
<dbReference type="Pfam" id="PF02630">
    <property type="entry name" value="SCO1-SenC"/>
    <property type="match status" value="1"/>
</dbReference>
<evidence type="ECO:0000313" key="8">
    <source>
        <dbReference type="Proteomes" id="UP000521868"/>
    </source>
</evidence>
<name>A0A7X6I4L8_9BURK</name>
<evidence type="ECO:0000256" key="2">
    <source>
        <dbReference type="ARBA" id="ARBA00023008"/>
    </source>
</evidence>
<reference evidence="7 8" key="1">
    <citation type="journal article" date="2020" name="Nature">
        <title>Bacterial chemolithoautotrophy via manganese oxidation.</title>
        <authorList>
            <person name="Yu H."/>
            <person name="Leadbetter J.R."/>
        </authorList>
    </citation>
    <scope>NUCLEOTIDE SEQUENCE [LARGE SCALE GENOMIC DNA]</scope>
    <source>
        <strain evidence="7 8">RBP-1</strain>
    </source>
</reference>
<keyword evidence="3" id="KW-0479">Metal-binding</keyword>
<accession>A0A7X6I4L8</accession>
<dbReference type="PANTHER" id="PTHR12151">
    <property type="entry name" value="ELECTRON TRANSPORT PROTIN SCO1/SENC FAMILY MEMBER"/>
    <property type="match status" value="1"/>
</dbReference>
<keyword evidence="2 3" id="KW-0186">Copper</keyword>
<sequence length="281" mass="30538">MNSGGLRRLAAIALGAALALLPAVLLGQESPPAPALDQKTAIAASQAALGRTIGDHTLLDRESRPVRLSSYRGKPLLVSFIYTGCFQVCPTTTRSLDETVRALQGRFGDNQFNVISIGFNQPADSPQAMKAFAAQHRISRPNWDFLSPPPAAVDQLTREFGFRYEATPAGFEHVLQVSLVDAQGRIVRQVYGDKVPADALGEPMKDLLVGVPLSPSTPLADLIDQVRLLCTVYDPETGTYRVDYALALEAAGGLTFIIALALYMLNEWRTRRRARRNHVAA</sequence>
<feature type="binding site" evidence="3">
    <location>
        <position position="85"/>
    </location>
    <ligand>
        <name>Cu cation</name>
        <dbReference type="ChEBI" id="CHEBI:23378"/>
    </ligand>
</feature>
<proteinExistence type="inferred from homology"/>
<dbReference type="PROSITE" id="PS51352">
    <property type="entry name" value="THIOREDOXIN_2"/>
    <property type="match status" value="1"/>
</dbReference>